<name>A0A9W7XNG2_9FUNG</name>
<feature type="region of interest" description="Disordered" evidence="1">
    <location>
        <begin position="107"/>
        <end position="150"/>
    </location>
</feature>
<feature type="region of interest" description="Disordered" evidence="1">
    <location>
        <begin position="35"/>
        <end position="95"/>
    </location>
</feature>
<sequence length="257" mass="27821">MFPSVGLFTKIGCPFRDKCGRGSLCLFDHRPPVIKKPQQQQQPLPAPIRQVQETNDNKQEKGGLSGRSTDNNRSFRPSSAALAPREAVQPETDASITSRSVAITAAAVKAEPVSKRPTAAMQHADAKNSGTAETAETVQQESSALGTDSTGKVDWRQLTLNYDASGPAFDASTESQPVAPQLKATVGERVGYGRRQKSLEMLYERYLQATDAATLEKTPWLAAKQAVESEAEAYASSGAGTYHSKLLVCLREIKRQK</sequence>
<keyword evidence="3" id="KW-1185">Reference proteome</keyword>
<reference evidence="2" key="1">
    <citation type="submission" date="2022-07" db="EMBL/GenBank/DDBJ databases">
        <title>Phylogenomic reconstructions and comparative analyses of Kickxellomycotina fungi.</title>
        <authorList>
            <person name="Reynolds N.K."/>
            <person name="Stajich J.E."/>
            <person name="Barry K."/>
            <person name="Grigoriev I.V."/>
            <person name="Crous P."/>
            <person name="Smith M.E."/>
        </authorList>
    </citation>
    <scope>NUCLEOTIDE SEQUENCE</scope>
    <source>
        <strain evidence="2">NBRC 105413</strain>
    </source>
</reference>
<accession>A0A9W7XNG2</accession>
<feature type="compositionally biased region" description="Low complexity" evidence="1">
    <location>
        <begin position="35"/>
        <end position="50"/>
    </location>
</feature>
<gene>
    <name evidence="2" type="ORF">LPJ64_001723</name>
</gene>
<evidence type="ECO:0008006" key="4">
    <source>
        <dbReference type="Google" id="ProtNLM"/>
    </source>
</evidence>
<feature type="compositionally biased region" description="Polar residues" evidence="1">
    <location>
        <begin position="66"/>
        <end position="77"/>
    </location>
</feature>
<organism evidence="2 3">
    <name type="scientific">Coemansia asiatica</name>
    <dbReference type="NCBI Taxonomy" id="1052880"/>
    <lineage>
        <taxon>Eukaryota</taxon>
        <taxon>Fungi</taxon>
        <taxon>Fungi incertae sedis</taxon>
        <taxon>Zoopagomycota</taxon>
        <taxon>Kickxellomycotina</taxon>
        <taxon>Kickxellomycetes</taxon>
        <taxon>Kickxellales</taxon>
        <taxon>Kickxellaceae</taxon>
        <taxon>Coemansia</taxon>
    </lineage>
</organism>
<feature type="compositionally biased region" description="Polar residues" evidence="1">
    <location>
        <begin position="128"/>
        <end position="150"/>
    </location>
</feature>
<proteinExistence type="predicted"/>
<protein>
    <recommendedName>
        <fullName evidence="4">C3H1-type domain-containing protein</fullName>
    </recommendedName>
</protein>
<comment type="caution">
    <text evidence="2">The sequence shown here is derived from an EMBL/GenBank/DDBJ whole genome shotgun (WGS) entry which is preliminary data.</text>
</comment>
<dbReference type="Proteomes" id="UP001145021">
    <property type="component" value="Unassembled WGS sequence"/>
</dbReference>
<evidence type="ECO:0000313" key="2">
    <source>
        <dbReference type="EMBL" id="KAJ1646839.1"/>
    </source>
</evidence>
<dbReference type="AlphaFoldDB" id="A0A9W7XNG2"/>
<evidence type="ECO:0000313" key="3">
    <source>
        <dbReference type="Proteomes" id="UP001145021"/>
    </source>
</evidence>
<dbReference type="EMBL" id="JANBOH010000047">
    <property type="protein sequence ID" value="KAJ1646839.1"/>
    <property type="molecule type" value="Genomic_DNA"/>
</dbReference>
<evidence type="ECO:0000256" key="1">
    <source>
        <dbReference type="SAM" id="MobiDB-lite"/>
    </source>
</evidence>